<feature type="compositionally biased region" description="Polar residues" evidence="1">
    <location>
        <begin position="431"/>
        <end position="443"/>
    </location>
</feature>
<feature type="region of interest" description="Disordered" evidence="1">
    <location>
        <begin position="381"/>
        <end position="554"/>
    </location>
</feature>
<dbReference type="GO" id="GO:1990904">
    <property type="term" value="C:ribonucleoprotein complex"/>
    <property type="evidence" value="ECO:0007669"/>
    <property type="project" value="TreeGrafter"/>
</dbReference>
<gene>
    <name evidence="2" type="ORF">RRG08_044870</name>
</gene>
<dbReference type="GO" id="GO:0008298">
    <property type="term" value="P:intracellular mRNA localization"/>
    <property type="evidence" value="ECO:0007669"/>
    <property type="project" value="TreeGrafter"/>
</dbReference>
<reference evidence="2" key="1">
    <citation type="journal article" date="2023" name="G3 (Bethesda)">
        <title>A reference genome for the long-term kleptoplast-retaining sea slug Elysia crispata morphotype clarki.</title>
        <authorList>
            <person name="Eastman K.E."/>
            <person name="Pendleton A.L."/>
            <person name="Shaikh M.A."/>
            <person name="Suttiyut T."/>
            <person name="Ogas R."/>
            <person name="Tomko P."/>
            <person name="Gavelis G."/>
            <person name="Widhalm J.R."/>
            <person name="Wisecaver J.H."/>
        </authorList>
    </citation>
    <scope>NUCLEOTIDE SEQUENCE</scope>
    <source>
        <strain evidence="2">ECLA1</strain>
    </source>
</reference>
<dbReference type="Proteomes" id="UP001283361">
    <property type="component" value="Unassembled WGS sequence"/>
</dbReference>
<keyword evidence="3" id="KW-1185">Reference proteome</keyword>
<protein>
    <submittedName>
        <fullName evidence="2">Uncharacterized protein</fullName>
    </submittedName>
</protein>
<feature type="non-terminal residue" evidence="2">
    <location>
        <position position="864"/>
    </location>
</feature>
<feature type="region of interest" description="Disordered" evidence="1">
    <location>
        <begin position="659"/>
        <end position="778"/>
    </location>
</feature>
<evidence type="ECO:0000313" key="3">
    <source>
        <dbReference type="Proteomes" id="UP001283361"/>
    </source>
</evidence>
<evidence type="ECO:0000313" key="2">
    <source>
        <dbReference type="EMBL" id="KAK3780646.1"/>
    </source>
</evidence>
<feature type="compositionally biased region" description="Polar residues" evidence="1">
    <location>
        <begin position="731"/>
        <end position="753"/>
    </location>
</feature>
<comment type="caution">
    <text evidence="2">The sequence shown here is derived from an EMBL/GenBank/DDBJ whole genome shotgun (WGS) entry which is preliminary data.</text>
</comment>
<dbReference type="EMBL" id="JAWDGP010002698">
    <property type="protein sequence ID" value="KAK3780646.1"/>
    <property type="molecule type" value="Genomic_DNA"/>
</dbReference>
<dbReference type="PANTHER" id="PTHR31027">
    <property type="entry name" value="NUCLEAR SEGREGATION PROTEIN BFR1"/>
    <property type="match status" value="1"/>
</dbReference>
<feature type="compositionally biased region" description="Low complexity" evidence="1">
    <location>
        <begin position="407"/>
        <end position="420"/>
    </location>
</feature>
<evidence type="ECO:0000256" key="1">
    <source>
        <dbReference type="SAM" id="MobiDB-lite"/>
    </source>
</evidence>
<feature type="compositionally biased region" description="Polar residues" evidence="1">
    <location>
        <begin position="315"/>
        <end position="338"/>
    </location>
</feature>
<feature type="compositionally biased region" description="Polar residues" evidence="1">
    <location>
        <begin position="507"/>
        <end position="522"/>
    </location>
</feature>
<proteinExistence type="predicted"/>
<dbReference type="AlphaFoldDB" id="A0AAE1DRR4"/>
<dbReference type="GO" id="GO:0003729">
    <property type="term" value="F:mRNA binding"/>
    <property type="evidence" value="ECO:0007669"/>
    <property type="project" value="TreeGrafter"/>
</dbReference>
<dbReference type="InterPro" id="IPR039604">
    <property type="entry name" value="Bfr1"/>
</dbReference>
<organism evidence="2 3">
    <name type="scientific">Elysia crispata</name>
    <name type="common">lettuce slug</name>
    <dbReference type="NCBI Taxonomy" id="231223"/>
    <lineage>
        <taxon>Eukaryota</taxon>
        <taxon>Metazoa</taxon>
        <taxon>Spiralia</taxon>
        <taxon>Lophotrochozoa</taxon>
        <taxon>Mollusca</taxon>
        <taxon>Gastropoda</taxon>
        <taxon>Heterobranchia</taxon>
        <taxon>Euthyneura</taxon>
        <taxon>Panpulmonata</taxon>
        <taxon>Sacoglossa</taxon>
        <taxon>Placobranchoidea</taxon>
        <taxon>Plakobranchidae</taxon>
        <taxon>Elysia</taxon>
    </lineage>
</organism>
<dbReference type="GO" id="GO:0005783">
    <property type="term" value="C:endoplasmic reticulum"/>
    <property type="evidence" value="ECO:0007669"/>
    <property type="project" value="TreeGrafter"/>
</dbReference>
<dbReference type="GO" id="GO:0042175">
    <property type="term" value="C:nuclear outer membrane-endoplasmic reticulum membrane network"/>
    <property type="evidence" value="ECO:0007669"/>
    <property type="project" value="TreeGrafter"/>
</dbReference>
<feature type="compositionally biased region" description="Low complexity" evidence="1">
    <location>
        <begin position="679"/>
        <end position="711"/>
    </location>
</feature>
<feature type="compositionally biased region" description="Basic and acidic residues" evidence="1">
    <location>
        <begin position="720"/>
        <end position="730"/>
    </location>
</feature>
<sequence length="864" mass="92453">ALFRSVSQIKAKEEKLKTDANLARSSVYHLKKAIDTLYETRRSIQANFRRQKDEYIEVKERQKQEGLRRKESLLVDKRKRIAEKEAAKVPFEEEVHLCNTLIAYLGRFNTLPVSESSADSQDDPEFAEEIGDGQYILLKKSGANEDIEPASNARKLNRRNRRSRKQSMIKQMTHTAEVLNQFLTLQLVAPATTADIGDALNKLLALKAQYEQDQTASSYAHEVASDAGISATESLICEMSRQVSKTESSEEGVGAGGSVGCGSSAGDDQIACADLLGYMGADDGTGSLPEAKFDQPEGEERGAVGGCDAEIWASQDGTGRNSDSTVEGDSGSVESQASAYDAGLQISSDNVAGESGPQTCAEADPPKLTRPVLYSEMLNLPRPETTVTPSGQATTPSLSPRMPKHPPLSSSASSPGSFHPMTSPQYEPVGPQSQSLDSGSSKRGVQKVREESRRGNQLTVVGRNAAAIHRRSTFSGRGKEPPKSWEKSKTAVERRETFSGHRKEKSNVQGRQIASSDQNQKGNVGPWKGHEVSTGNEKALPRRPSDFLYSGNPGSSLPPLSVSWSGIASGSIKRSMYSPAAASYSSVASPQVMPSPSVPEPQSLHVEVNPALPSQLSPSNHQNRRLASRQSVPYLGEMHAQRKMPLGARASLPQMSERQTLLPSPMGNPSGLADHEQDFPPLSLSASLSSLPRRNSSNSSFSARSVSSAAAIGSFSSPHDMQHGSRDKQDLLQSQSHISKPAQSQDSNRTNGGNDSGHTKNFPVSESQEEAGSCDPSALATVASSSVKEVTLSPEQNLESLGNIVSPPVLIRGPSAAGSELASALIPTDEAFTARWIADLSSPAAAATASQSEISSEWPESTHL</sequence>
<dbReference type="PANTHER" id="PTHR31027:SF2">
    <property type="entry name" value="LEBERCILIN DOMAIN-CONTAINING PROTEIN"/>
    <property type="match status" value="1"/>
</dbReference>
<accession>A0AAE1DRR4</accession>
<name>A0AAE1DRR4_9GAST</name>
<feature type="region of interest" description="Disordered" evidence="1">
    <location>
        <begin position="312"/>
        <end position="369"/>
    </location>
</feature>
<feature type="compositionally biased region" description="Basic and acidic residues" evidence="1">
    <location>
        <begin position="477"/>
        <end position="501"/>
    </location>
</feature>
<feature type="compositionally biased region" description="Polar residues" evidence="1">
    <location>
        <begin position="385"/>
        <end position="398"/>
    </location>
</feature>